<dbReference type="AlphaFoldDB" id="A0AAU7X477"/>
<reference evidence="2" key="1">
    <citation type="submission" date="2024-06" db="EMBL/GenBank/DDBJ databases">
        <title>Methylostella associata gen. nov., sp. nov., a novel Ancalomicrobiaceae-affiliated facultatively methylotrophic bacteria that feed on methanotrophs of the genus Methylococcus.</title>
        <authorList>
            <person name="Saltykova V."/>
            <person name="Danilova O.V."/>
            <person name="Oshkin I.Y."/>
            <person name="Belova S.E."/>
            <person name="Pimenov N.V."/>
            <person name="Dedysh S.N."/>
        </authorList>
    </citation>
    <scope>NUCLEOTIDE SEQUENCE</scope>
    <source>
        <strain evidence="2">S20</strain>
    </source>
</reference>
<dbReference type="KEGG" id="mflg:ABS361_12515"/>
<dbReference type="EMBL" id="CP158568">
    <property type="protein sequence ID" value="XBY42934.1"/>
    <property type="molecule type" value="Genomic_DNA"/>
</dbReference>
<evidence type="ECO:0000256" key="1">
    <source>
        <dbReference type="SAM" id="MobiDB-lite"/>
    </source>
</evidence>
<organism evidence="2">
    <name type="scientific">Methyloraptor flagellatus</name>
    <dbReference type="NCBI Taxonomy" id="3162530"/>
    <lineage>
        <taxon>Bacteria</taxon>
        <taxon>Pseudomonadati</taxon>
        <taxon>Pseudomonadota</taxon>
        <taxon>Alphaproteobacteria</taxon>
        <taxon>Hyphomicrobiales</taxon>
        <taxon>Ancalomicrobiaceae</taxon>
        <taxon>Methyloraptor</taxon>
    </lineage>
</organism>
<proteinExistence type="predicted"/>
<evidence type="ECO:0008006" key="3">
    <source>
        <dbReference type="Google" id="ProtNLM"/>
    </source>
</evidence>
<sequence>MSSVSFQNLFRNLGQGYTSLDPSQIDANGNPVNNNLTGLGLTAADLTKLGKSPTSYLAGVNGPDPTNSAAAANAIYQPLDGLSVGGTYQGDGRASVMAQKLAGASAPVYPDGFIDPNTGAPYRAAQVDPAKFQSWTTGYQKEFIYDELFAAGLLSPGFKATGIPTAADLARLKSGIALPVPIGGNSSNAVHVVISPSLDANGKQIPENQVKVIVVENLTKTKFATMTLAEQTLVAGTDYFQNVLSTQLAMKVNGAILTTAATAVKSAILDPANKRSITAVTQAIIGDAAALGVYIDSDPNSANFGKFNGVSGQETENKNMDGRLLNYNDVKIFLDEINALKAQVANMAILSDDSIETKVADIFNRYKQVSAFGSIPNQVSAADVSFGYKEPNGNINNTSKITKNVVSMDVGTATTPVNVTQTTTTVYYHTLQAHDAKDKNRIPADSFITPDDWDNYWKGNASWFTTTDDGKRFYVKDGNGQQVWLKAGVVVQTDGEGRIIGPVYTSGGVAIDGNYPGYHYAGGPGSDGQTVLDGNNDQPPVSKTTVTKVPLVGLQTGRYPMDNANYIPSWGEPANNNLGYVWAGDPSHPPIMKVDLPTIKTNKTGLDGTNQSSIASGYNKLISAERTSLSLQNQMDQVAKSQSISTGTAGVDKSLDLPSLIFFMQFYTNLIKEQQVNAATEMVNQQNQLLNAYSQMQNLVNAAQSNFDAKEQTEERDLFGNKVTGNDNTTDTYIGDVVDKTTQAPLSQATLNILSMFDSVGALAKTADPTDGNKTMRNPIEKLFNITRPVKQLIDLGTNGTGGTTHTCGYTSTAWNSFGTELSSAVTQINQQTQIMMNNINTLDKEKNQHFDLANNCLTKLNELMASIGRNVA</sequence>
<feature type="region of interest" description="Disordered" evidence="1">
    <location>
        <begin position="522"/>
        <end position="543"/>
    </location>
</feature>
<feature type="compositionally biased region" description="Polar residues" evidence="1">
    <location>
        <begin position="527"/>
        <end position="543"/>
    </location>
</feature>
<gene>
    <name evidence="2" type="ORF">ABS361_12515</name>
</gene>
<evidence type="ECO:0000313" key="2">
    <source>
        <dbReference type="EMBL" id="XBY42934.1"/>
    </source>
</evidence>
<accession>A0AAU7X477</accession>
<protein>
    <recommendedName>
        <fullName evidence="3">Flagellar hook-associated protein 1</fullName>
    </recommendedName>
</protein>
<name>A0AAU7X477_9HYPH</name>
<dbReference type="RefSeq" id="WP_407048037.1">
    <property type="nucleotide sequence ID" value="NZ_CP158568.1"/>
</dbReference>